<dbReference type="Gene3D" id="1.10.287.130">
    <property type="match status" value="1"/>
</dbReference>
<dbReference type="AlphaFoldDB" id="A0A372JJ67"/>
<dbReference type="InterPro" id="IPR003661">
    <property type="entry name" value="HisK_dim/P_dom"/>
</dbReference>
<gene>
    <name evidence="12" type="ORF">DZF91_19280</name>
</gene>
<dbReference type="EC" id="2.7.13.3" evidence="3"/>
<organism evidence="12 13">
    <name type="scientific">Actinomadura logoneensis</name>
    <dbReference type="NCBI Taxonomy" id="2293572"/>
    <lineage>
        <taxon>Bacteria</taxon>
        <taxon>Bacillati</taxon>
        <taxon>Actinomycetota</taxon>
        <taxon>Actinomycetes</taxon>
        <taxon>Streptosporangiales</taxon>
        <taxon>Thermomonosporaceae</taxon>
        <taxon>Actinomadura</taxon>
    </lineage>
</organism>
<keyword evidence="13" id="KW-1185">Reference proteome</keyword>
<dbReference type="EMBL" id="QURH01000312">
    <property type="protein sequence ID" value="RFU40055.1"/>
    <property type="molecule type" value="Genomic_DNA"/>
</dbReference>
<dbReference type="InterPro" id="IPR003594">
    <property type="entry name" value="HATPase_dom"/>
</dbReference>
<reference evidence="12 13" key="1">
    <citation type="submission" date="2018-08" db="EMBL/GenBank/DDBJ databases">
        <title>Actinomadura jelena sp. nov., a novel Actinomycete isolated from soil in Chad.</title>
        <authorList>
            <person name="Shi L."/>
        </authorList>
    </citation>
    <scope>NUCLEOTIDE SEQUENCE [LARGE SCALE GENOMIC DNA]</scope>
    <source>
        <strain evidence="12 13">NEAU-G17</strain>
    </source>
</reference>
<sequence length="566" mass="60559">MTEELLRLRLTDEQDVFSVRQIGRQVAAAAGLDGQDQVRVATALSEIGRELFSHSGSVSVLFSLDRGEAPALVVELAFTPSDGADRPREGDTAAARLMDAVEETSTPAGRVVRLRKNLPLAALPGGLAAEVRAEVGRLQPVTAFEELRTHNAELIRALEDLRRQSEELRSLNAELEETNQGVMALYNELSAELEETNRGVVALYAELEEKSEQLREAGAAKNRFWANISHELRTPVNGVIGLARLLLDPAADPLTGEQKHQISLIVGAGETLLSLVNELLDMAKAEQGRLAPRRAPVEVEPLLSQLSELLSPMAQQAGVSLRMDAGEAPNAVLVTDEVMLTRILRNLLANGLKFTERGEVRLTVRPTPSFLQFVVTDTGVGIPPGDQERVFEEFYQVPGTKPGGTGLGLTYSRRLAVALDGDLSLDSEPGVGTTVTLRLPRTRSLIELGLTHVLVADASEDGRRLLRGMLSDIAGRLSEADGPRAVRDIVGTDPPDLVIVGAALSPDDAAATMADLPPAVAVVLVASETPDEAGRGRADAVLDHAQLAPVMLADAVSRAMRASKAR</sequence>
<keyword evidence="5" id="KW-0808">Transferase</keyword>
<keyword evidence="4" id="KW-0597">Phosphoprotein</keyword>
<evidence type="ECO:0000259" key="10">
    <source>
        <dbReference type="PROSITE" id="PS50109"/>
    </source>
</evidence>
<dbReference type="GO" id="GO:0005886">
    <property type="term" value="C:plasma membrane"/>
    <property type="evidence" value="ECO:0007669"/>
    <property type="project" value="UniProtKB-SubCell"/>
</dbReference>
<evidence type="ECO:0000256" key="4">
    <source>
        <dbReference type="ARBA" id="ARBA00022553"/>
    </source>
</evidence>
<dbReference type="PRINTS" id="PR00344">
    <property type="entry name" value="BCTRLSENSOR"/>
</dbReference>
<dbReference type="InterPro" id="IPR036890">
    <property type="entry name" value="HATPase_C_sf"/>
</dbReference>
<dbReference type="InterPro" id="IPR005467">
    <property type="entry name" value="His_kinase_dom"/>
</dbReference>
<evidence type="ECO:0000313" key="13">
    <source>
        <dbReference type="Proteomes" id="UP000261811"/>
    </source>
</evidence>
<evidence type="ECO:0000256" key="7">
    <source>
        <dbReference type="ARBA" id="ARBA00023012"/>
    </source>
</evidence>
<dbReference type="Proteomes" id="UP000261811">
    <property type="component" value="Unassembled WGS sequence"/>
</dbReference>
<dbReference type="GO" id="GO:0000155">
    <property type="term" value="F:phosphorelay sensor kinase activity"/>
    <property type="evidence" value="ECO:0007669"/>
    <property type="project" value="InterPro"/>
</dbReference>
<evidence type="ECO:0000259" key="11">
    <source>
        <dbReference type="PROSITE" id="PS50110"/>
    </source>
</evidence>
<evidence type="ECO:0000256" key="8">
    <source>
        <dbReference type="PROSITE-ProRule" id="PRU00169"/>
    </source>
</evidence>
<evidence type="ECO:0000313" key="12">
    <source>
        <dbReference type="EMBL" id="RFU40055.1"/>
    </source>
</evidence>
<keyword evidence="9" id="KW-0175">Coiled coil</keyword>
<keyword evidence="6 12" id="KW-0418">Kinase</keyword>
<comment type="subcellular location">
    <subcellularLocation>
        <location evidence="2">Cell membrane</location>
    </subcellularLocation>
</comment>
<keyword evidence="7" id="KW-0902">Two-component regulatory system</keyword>
<dbReference type="InterPro" id="IPR050736">
    <property type="entry name" value="Sensor_HK_Regulatory"/>
</dbReference>
<dbReference type="Pfam" id="PF00512">
    <property type="entry name" value="HisKA"/>
    <property type="match status" value="1"/>
</dbReference>
<comment type="caution">
    <text evidence="8">Lacks conserved residue(s) required for the propagation of feature annotation.</text>
</comment>
<evidence type="ECO:0000256" key="9">
    <source>
        <dbReference type="SAM" id="Coils"/>
    </source>
</evidence>
<dbReference type="PANTHER" id="PTHR43711">
    <property type="entry name" value="TWO-COMPONENT HISTIDINE KINASE"/>
    <property type="match status" value="1"/>
</dbReference>
<dbReference type="RefSeq" id="WP_117358846.1">
    <property type="nucleotide sequence ID" value="NZ_QURH01000312.1"/>
</dbReference>
<dbReference type="SUPFAM" id="SSF55874">
    <property type="entry name" value="ATPase domain of HSP90 chaperone/DNA topoisomerase II/histidine kinase"/>
    <property type="match status" value="1"/>
</dbReference>
<dbReference type="CDD" id="cd16922">
    <property type="entry name" value="HATPase_EvgS-ArcB-TorS-like"/>
    <property type="match status" value="1"/>
</dbReference>
<feature type="coiled-coil region" evidence="9">
    <location>
        <begin position="144"/>
        <end position="217"/>
    </location>
</feature>
<comment type="caution">
    <text evidence="12">The sequence shown here is derived from an EMBL/GenBank/DDBJ whole genome shotgun (WGS) entry which is preliminary data.</text>
</comment>
<dbReference type="PANTHER" id="PTHR43711:SF31">
    <property type="entry name" value="HISTIDINE KINASE"/>
    <property type="match status" value="1"/>
</dbReference>
<comment type="catalytic activity">
    <reaction evidence="1">
        <text>ATP + protein L-histidine = ADP + protein N-phospho-L-histidine.</text>
        <dbReference type="EC" id="2.7.13.3"/>
    </reaction>
</comment>
<evidence type="ECO:0000256" key="6">
    <source>
        <dbReference type="ARBA" id="ARBA00022777"/>
    </source>
</evidence>
<dbReference type="SMART" id="SM00387">
    <property type="entry name" value="HATPase_c"/>
    <property type="match status" value="1"/>
</dbReference>
<dbReference type="InterPro" id="IPR004358">
    <property type="entry name" value="Sig_transdc_His_kin-like_C"/>
</dbReference>
<dbReference type="PROSITE" id="PS50109">
    <property type="entry name" value="HIS_KIN"/>
    <property type="match status" value="1"/>
</dbReference>
<accession>A0A372JJ67</accession>
<feature type="domain" description="Response regulatory" evidence="11">
    <location>
        <begin position="452"/>
        <end position="563"/>
    </location>
</feature>
<feature type="domain" description="Histidine kinase" evidence="10">
    <location>
        <begin position="227"/>
        <end position="443"/>
    </location>
</feature>
<dbReference type="OrthoDB" id="340764at2"/>
<evidence type="ECO:0000256" key="5">
    <source>
        <dbReference type="ARBA" id="ARBA00022679"/>
    </source>
</evidence>
<dbReference type="Pfam" id="PF02518">
    <property type="entry name" value="HATPase_c"/>
    <property type="match status" value="1"/>
</dbReference>
<evidence type="ECO:0000256" key="1">
    <source>
        <dbReference type="ARBA" id="ARBA00000085"/>
    </source>
</evidence>
<dbReference type="InterPro" id="IPR001789">
    <property type="entry name" value="Sig_transdc_resp-reg_receiver"/>
</dbReference>
<dbReference type="PROSITE" id="PS50110">
    <property type="entry name" value="RESPONSE_REGULATORY"/>
    <property type="match status" value="1"/>
</dbReference>
<evidence type="ECO:0000256" key="2">
    <source>
        <dbReference type="ARBA" id="ARBA00004236"/>
    </source>
</evidence>
<protein>
    <recommendedName>
        <fullName evidence="3">histidine kinase</fullName>
        <ecNumber evidence="3">2.7.13.3</ecNumber>
    </recommendedName>
</protein>
<proteinExistence type="predicted"/>
<dbReference type="SMART" id="SM00388">
    <property type="entry name" value="HisKA"/>
    <property type="match status" value="1"/>
</dbReference>
<dbReference type="SUPFAM" id="SSF47384">
    <property type="entry name" value="Homodimeric domain of signal transducing histidine kinase"/>
    <property type="match status" value="1"/>
</dbReference>
<evidence type="ECO:0000256" key="3">
    <source>
        <dbReference type="ARBA" id="ARBA00012438"/>
    </source>
</evidence>
<dbReference type="CDD" id="cd00082">
    <property type="entry name" value="HisKA"/>
    <property type="match status" value="1"/>
</dbReference>
<dbReference type="InterPro" id="IPR036097">
    <property type="entry name" value="HisK_dim/P_sf"/>
</dbReference>
<dbReference type="Gene3D" id="3.30.565.10">
    <property type="entry name" value="Histidine kinase-like ATPase, C-terminal domain"/>
    <property type="match status" value="1"/>
</dbReference>
<name>A0A372JJ67_9ACTN</name>